<comment type="caution">
    <text evidence="2">The sequence shown here is derived from an EMBL/GenBank/DDBJ whole genome shotgun (WGS) entry which is preliminary data.</text>
</comment>
<gene>
    <name evidence="2" type="ORF">ACFSDX_23850</name>
</gene>
<evidence type="ECO:0000313" key="3">
    <source>
        <dbReference type="Proteomes" id="UP001597197"/>
    </source>
</evidence>
<reference evidence="3" key="1">
    <citation type="journal article" date="2019" name="Int. J. Syst. Evol. Microbiol.">
        <title>The Global Catalogue of Microorganisms (GCM) 10K type strain sequencing project: providing services to taxonomists for standard genome sequencing and annotation.</title>
        <authorList>
            <consortium name="The Broad Institute Genomics Platform"/>
            <consortium name="The Broad Institute Genome Sequencing Center for Infectious Disease"/>
            <person name="Wu L."/>
            <person name="Ma J."/>
        </authorList>
    </citation>
    <scope>NUCLEOTIDE SEQUENCE [LARGE SCALE GENOMIC DNA]</scope>
    <source>
        <strain evidence="3">CGMCC 1.15795</strain>
    </source>
</reference>
<accession>A0ABW4R0W6</accession>
<dbReference type="RefSeq" id="WP_382318258.1">
    <property type="nucleotide sequence ID" value="NZ_JBHUFD010000019.1"/>
</dbReference>
<dbReference type="InterPro" id="IPR013096">
    <property type="entry name" value="Cupin_2"/>
</dbReference>
<name>A0ABW4R0W6_9BACT</name>
<dbReference type="PANTHER" id="PTHR36440">
    <property type="entry name" value="PUTATIVE (AFU_ORTHOLOGUE AFUA_8G07350)-RELATED"/>
    <property type="match status" value="1"/>
</dbReference>
<proteinExistence type="predicted"/>
<dbReference type="InterPro" id="IPR011051">
    <property type="entry name" value="RmlC_Cupin_sf"/>
</dbReference>
<sequence>MRPTSIRTLDPQAGPDVSVVGDTYRIVTSGAQSDGAYAIIDMLVPPGGGPGPHAHALIQESFYVIDGEVVVRSETQTYTARKGALVEIPKGGAIHSFSNESTTVAHLLCVVVPAGLDEFFTEIGQPVAAGQFLPKPELSPDSLKKIQAIAAQHGQEVFPPDYLTK</sequence>
<organism evidence="2 3">
    <name type="scientific">Hymenobacter bucti</name>
    <dbReference type="NCBI Taxonomy" id="1844114"/>
    <lineage>
        <taxon>Bacteria</taxon>
        <taxon>Pseudomonadati</taxon>
        <taxon>Bacteroidota</taxon>
        <taxon>Cytophagia</taxon>
        <taxon>Cytophagales</taxon>
        <taxon>Hymenobacteraceae</taxon>
        <taxon>Hymenobacter</taxon>
    </lineage>
</organism>
<protein>
    <submittedName>
        <fullName evidence="2">Cupin domain-containing protein</fullName>
    </submittedName>
</protein>
<dbReference type="InterPro" id="IPR014710">
    <property type="entry name" value="RmlC-like_jellyroll"/>
</dbReference>
<evidence type="ECO:0000259" key="1">
    <source>
        <dbReference type="Pfam" id="PF07883"/>
    </source>
</evidence>
<dbReference type="SUPFAM" id="SSF51182">
    <property type="entry name" value="RmlC-like cupins"/>
    <property type="match status" value="1"/>
</dbReference>
<dbReference type="Proteomes" id="UP001597197">
    <property type="component" value="Unassembled WGS sequence"/>
</dbReference>
<keyword evidence="3" id="KW-1185">Reference proteome</keyword>
<feature type="domain" description="Cupin type-2" evidence="1">
    <location>
        <begin position="42"/>
        <end position="111"/>
    </location>
</feature>
<evidence type="ECO:0000313" key="2">
    <source>
        <dbReference type="EMBL" id="MFD1875489.1"/>
    </source>
</evidence>
<dbReference type="Pfam" id="PF07883">
    <property type="entry name" value="Cupin_2"/>
    <property type="match status" value="1"/>
</dbReference>
<dbReference type="Gene3D" id="2.60.120.10">
    <property type="entry name" value="Jelly Rolls"/>
    <property type="match status" value="1"/>
</dbReference>
<dbReference type="PANTHER" id="PTHR36440:SF1">
    <property type="entry name" value="PUTATIVE (AFU_ORTHOLOGUE AFUA_8G07350)-RELATED"/>
    <property type="match status" value="1"/>
</dbReference>
<dbReference type="InterPro" id="IPR053146">
    <property type="entry name" value="QDO-like"/>
</dbReference>
<dbReference type="EMBL" id="JBHUFD010000019">
    <property type="protein sequence ID" value="MFD1875489.1"/>
    <property type="molecule type" value="Genomic_DNA"/>
</dbReference>